<feature type="region of interest" description="Disordered" evidence="2">
    <location>
        <begin position="573"/>
        <end position="593"/>
    </location>
</feature>
<sequence>MSPPKIEELPKKNPFASRKKTTIKRDAKEVYPRQGLNKPDFVPSTPLDVLFAQLEKLLDLPYDKLSLNSLYSTIFPNDTTAESSLDQRYRVIEYLLDCLINIQKYSMESPKDKNLVSISLHDIKTFSKLINVIIIHGIYPCISPFNIGIPFNKRRLKQFTKDNITIDKLASNNEQLLMLIYTKLFQVFSQPSDVADLLTKGTGYSDFLTISIALITQFNHQEVLDKFDQIEAIPSTYELYSTYSLLLATPGSPRLFAQFVMAHLQQLVYTRPDGLLSLIEFVLGLRDNEDIQIEKFDQVADVVLQKPKTIATKPYFTSIGQQAYDLLVNINRPVVTSCVSYVIDKLWIRNKLVVHDFFLSHLHDAFNPKDGVTSEAQLNNAVNVLISLTKKSPALDLYSEIVGSILVPLWGYFTFLKKHEKPSEVVSGLLTSYFTVVETGLDDISKNLVTDGTDSWKFSLGPNSMTEIVPRNAEFENKSKEAKVNQFINDLDFAIDCFVILLQDLTDELVNSLFVSVLKRWLSSDDALEQRNPFIMLVDLRVLESVGNKFKDILARTPKEMLEIVASFLQSHPVTKQEDEDSDDEEEEEESDETTSLLLQLLSAILTETTNFSDCQSLLDQISKSLTRLNTSQSLALASRIANLRTSSLQPLSQDESDKLVLTRAIASLNDPLVPIRAHGLYLLRQLIQAHSPIITVDFVINLHLVQLKDPEPFIYLNVIKGLEAMIEFDDSVVTSLCELYGAGEDIDERLRIGEVLLRRVQQGGVMPEPIVVTALRLIERREVVVDDRIRMSAMSILGSCCRVNPLGMLGHLEQALDCALGILDLESDEDKAIMRRSAVVLIHDLVLGTSESDKVPFPEKYRERVIVKLRYVSETDSDLLVREQATAVLDTIDELVKLAMELYEEK</sequence>
<dbReference type="Pfam" id="PF10363">
    <property type="entry name" value="RTP1_C1"/>
    <property type="match status" value="1"/>
</dbReference>
<name>G3AUY0_SPAPN</name>
<evidence type="ECO:0000256" key="1">
    <source>
        <dbReference type="ARBA" id="ARBA00005724"/>
    </source>
</evidence>
<dbReference type="OMA" id="QVATLIC"/>
<protein>
    <recommendedName>
        <fullName evidence="7">RNA polymerase II assembly factor Rtp1 C-terminal domain-containing protein</fullName>
    </recommendedName>
</protein>
<dbReference type="PANTHER" id="PTHR20959">
    <property type="entry name" value="TRANSPORT AND GOLGI ORGANIZATION PROTEIN 6 FAMILY MEMBER"/>
    <property type="match status" value="1"/>
</dbReference>
<dbReference type="HOGENOM" id="CLU_006300_1_0_1"/>
<dbReference type="InterPro" id="IPR019414">
    <property type="entry name" value="Rtp1_C2"/>
</dbReference>
<dbReference type="GO" id="GO:0009306">
    <property type="term" value="P:protein secretion"/>
    <property type="evidence" value="ECO:0007669"/>
    <property type="project" value="TreeGrafter"/>
</dbReference>
<reference evidence="5 6" key="1">
    <citation type="journal article" date="2011" name="Proc. Natl. Acad. Sci. U.S.A.">
        <title>Comparative genomics of xylose-fermenting fungi for enhanced biofuel production.</title>
        <authorList>
            <person name="Wohlbach D.J."/>
            <person name="Kuo A."/>
            <person name="Sato T.K."/>
            <person name="Potts K.M."/>
            <person name="Salamov A.A."/>
            <person name="LaButti K.M."/>
            <person name="Sun H."/>
            <person name="Clum A."/>
            <person name="Pangilinan J.L."/>
            <person name="Lindquist E.A."/>
            <person name="Lucas S."/>
            <person name="Lapidus A."/>
            <person name="Jin M."/>
            <person name="Gunawan C."/>
            <person name="Balan V."/>
            <person name="Dale B.E."/>
            <person name="Jeffries T.W."/>
            <person name="Zinkel R."/>
            <person name="Barry K.W."/>
            <person name="Grigoriev I.V."/>
            <person name="Gasch A.P."/>
        </authorList>
    </citation>
    <scope>NUCLEOTIDE SEQUENCE [LARGE SCALE GENOMIC DNA]</scope>
    <source>
        <strain evidence="6">NRRL Y-27907 / 11-Y1</strain>
    </source>
</reference>
<evidence type="ECO:0000259" key="3">
    <source>
        <dbReference type="Pfam" id="PF10304"/>
    </source>
</evidence>
<feature type="domain" description="RNA polymerase II assembly factor Rtp1 C-terminal" evidence="4">
    <location>
        <begin position="663"/>
        <end position="765"/>
    </location>
</feature>
<dbReference type="InParanoid" id="G3AUY0"/>
<evidence type="ECO:0008006" key="7">
    <source>
        <dbReference type="Google" id="ProtNLM"/>
    </source>
</evidence>
<feature type="domain" description="RNA polymerase II assembly factor Rtp1 C-terminal" evidence="3">
    <location>
        <begin position="870"/>
        <end position="895"/>
    </location>
</feature>
<accession>G3AUY0</accession>
<dbReference type="EMBL" id="GL996506">
    <property type="protein sequence ID" value="EGW30071.1"/>
    <property type="molecule type" value="Genomic_DNA"/>
</dbReference>
<evidence type="ECO:0000259" key="4">
    <source>
        <dbReference type="Pfam" id="PF10363"/>
    </source>
</evidence>
<dbReference type="KEGG" id="spaa:SPAPADRAFT_144558"/>
<keyword evidence="6" id="KW-1185">Reference proteome</keyword>
<dbReference type="PANTHER" id="PTHR20959:SF1">
    <property type="entry name" value="TRANSPORT AND GOLGI ORGANIZATION PROTEIN 6 HOMOLOG"/>
    <property type="match status" value="1"/>
</dbReference>
<dbReference type="Proteomes" id="UP000000709">
    <property type="component" value="Unassembled WGS sequence"/>
</dbReference>
<gene>
    <name evidence="5" type="ORF">SPAPADRAFT_144558</name>
</gene>
<dbReference type="OrthoDB" id="39591at2759"/>
<dbReference type="GO" id="GO:0005737">
    <property type="term" value="C:cytoplasm"/>
    <property type="evidence" value="ECO:0007669"/>
    <property type="project" value="EnsemblFungi"/>
</dbReference>
<comment type="similarity">
    <text evidence="1">Belongs to the Tango6 family.</text>
</comment>
<dbReference type="GeneID" id="18870643"/>
<dbReference type="eggNOG" id="KOG4653">
    <property type="taxonomic scope" value="Eukaryota"/>
</dbReference>
<dbReference type="InterPro" id="IPR016024">
    <property type="entry name" value="ARM-type_fold"/>
</dbReference>
<proteinExistence type="inferred from homology"/>
<dbReference type="FunCoup" id="G3AUY0">
    <property type="interactions" value="89"/>
</dbReference>
<dbReference type="InterPro" id="IPR039600">
    <property type="entry name" value="TANGO6/Rtp1"/>
</dbReference>
<evidence type="ECO:0000313" key="5">
    <source>
        <dbReference type="EMBL" id="EGW30071.1"/>
    </source>
</evidence>
<evidence type="ECO:0000313" key="6">
    <source>
        <dbReference type="Proteomes" id="UP000000709"/>
    </source>
</evidence>
<dbReference type="Pfam" id="PF10304">
    <property type="entry name" value="RTP1_C2"/>
    <property type="match status" value="1"/>
</dbReference>
<dbReference type="InterPro" id="IPR019451">
    <property type="entry name" value="Rtp1_C1"/>
</dbReference>
<organism evidence="6">
    <name type="scientific">Spathaspora passalidarum (strain NRRL Y-27907 / 11-Y1)</name>
    <dbReference type="NCBI Taxonomy" id="619300"/>
    <lineage>
        <taxon>Eukaryota</taxon>
        <taxon>Fungi</taxon>
        <taxon>Dikarya</taxon>
        <taxon>Ascomycota</taxon>
        <taxon>Saccharomycotina</taxon>
        <taxon>Pichiomycetes</taxon>
        <taxon>Debaryomycetaceae</taxon>
        <taxon>Spathaspora</taxon>
    </lineage>
</organism>
<dbReference type="SUPFAM" id="SSF48371">
    <property type="entry name" value="ARM repeat"/>
    <property type="match status" value="1"/>
</dbReference>
<dbReference type="AlphaFoldDB" id="G3AUY0"/>
<dbReference type="RefSeq" id="XP_007377837.1">
    <property type="nucleotide sequence ID" value="XM_007377775.1"/>
</dbReference>
<dbReference type="GO" id="GO:0006606">
    <property type="term" value="P:protein import into nucleus"/>
    <property type="evidence" value="ECO:0007669"/>
    <property type="project" value="EnsemblFungi"/>
</dbReference>
<evidence type="ECO:0000256" key="2">
    <source>
        <dbReference type="SAM" id="MobiDB-lite"/>
    </source>
</evidence>
<feature type="compositionally biased region" description="Acidic residues" evidence="2">
    <location>
        <begin position="578"/>
        <end position="593"/>
    </location>
</feature>